<dbReference type="EMBL" id="AWUE01019207">
    <property type="protein sequence ID" value="OMO75422.1"/>
    <property type="molecule type" value="Genomic_DNA"/>
</dbReference>
<name>A0A1R3HYI6_9ROSI</name>
<reference evidence="2" key="1">
    <citation type="submission" date="2013-09" db="EMBL/GenBank/DDBJ databases">
        <title>Corchorus olitorius genome sequencing.</title>
        <authorList>
            <person name="Alam M."/>
            <person name="Haque M.S."/>
            <person name="Islam M.S."/>
            <person name="Emdad E.M."/>
            <person name="Islam M.M."/>
            <person name="Ahmed B."/>
            <person name="Halim A."/>
            <person name="Hossen Q.M.M."/>
            <person name="Hossain M.Z."/>
            <person name="Ahmed R."/>
            <person name="Khan M.M."/>
            <person name="Islam R."/>
            <person name="Rashid M.M."/>
            <person name="Khan S.A."/>
            <person name="Rahman M.S."/>
            <person name="Alam M."/>
            <person name="Yahiya A.S."/>
            <person name="Khan M.S."/>
            <person name="Azam M.S."/>
            <person name="Haque T."/>
            <person name="Lashkar M.Z.H."/>
            <person name="Akhand A.I."/>
            <person name="Morshed G."/>
            <person name="Roy S."/>
            <person name="Uddin K.S."/>
            <person name="Rabeya T."/>
            <person name="Hossain A.S."/>
            <person name="Chowdhury A."/>
            <person name="Snigdha A.R."/>
            <person name="Mortoza M.S."/>
            <person name="Matin S.A."/>
            <person name="Hoque S.M.E."/>
            <person name="Islam M.K."/>
            <person name="Roy D.K."/>
            <person name="Haider R."/>
            <person name="Moosa M.M."/>
            <person name="Elias S.M."/>
            <person name="Hasan A.M."/>
            <person name="Jahan S."/>
            <person name="Shafiuddin M."/>
            <person name="Mahmood N."/>
            <person name="Shommy N.S."/>
        </authorList>
    </citation>
    <scope>NUCLEOTIDE SEQUENCE [LARGE SCALE GENOMIC DNA]</scope>
    <source>
        <strain evidence="2">cv. O-4</strain>
    </source>
</reference>
<dbReference type="Proteomes" id="UP000187203">
    <property type="component" value="Unassembled WGS sequence"/>
</dbReference>
<gene>
    <name evidence="1" type="ORF">COLO4_26115</name>
</gene>
<sequence>MGLLPVKGICAICHQISGLGDKSNTCLGASCCRLHAAFSKGNPTSPAVITIRPKDFFDVIVAPVN</sequence>
<evidence type="ECO:0000313" key="1">
    <source>
        <dbReference type="EMBL" id="OMO75422.1"/>
    </source>
</evidence>
<dbReference type="AlphaFoldDB" id="A0A1R3HYI6"/>
<accession>A0A1R3HYI6</accession>
<organism evidence="1 2">
    <name type="scientific">Corchorus olitorius</name>
    <dbReference type="NCBI Taxonomy" id="93759"/>
    <lineage>
        <taxon>Eukaryota</taxon>
        <taxon>Viridiplantae</taxon>
        <taxon>Streptophyta</taxon>
        <taxon>Embryophyta</taxon>
        <taxon>Tracheophyta</taxon>
        <taxon>Spermatophyta</taxon>
        <taxon>Magnoliopsida</taxon>
        <taxon>eudicotyledons</taxon>
        <taxon>Gunneridae</taxon>
        <taxon>Pentapetalae</taxon>
        <taxon>rosids</taxon>
        <taxon>malvids</taxon>
        <taxon>Malvales</taxon>
        <taxon>Malvaceae</taxon>
        <taxon>Grewioideae</taxon>
        <taxon>Apeibeae</taxon>
        <taxon>Corchorus</taxon>
    </lineage>
</organism>
<proteinExistence type="predicted"/>
<comment type="caution">
    <text evidence="1">The sequence shown here is derived from an EMBL/GenBank/DDBJ whole genome shotgun (WGS) entry which is preliminary data.</text>
</comment>
<protein>
    <submittedName>
        <fullName evidence="1">NEDD4-like E3 ubiquitin-protein ligase WWP1 isoform 2</fullName>
    </submittedName>
</protein>
<keyword evidence="2" id="KW-1185">Reference proteome</keyword>
<evidence type="ECO:0000313" key="2">
    <source>
        <dbReference type="Proteomes" id="UP000187203"/>
    </source>
</evidence>